<dbReference type="Gene3D" id="3.60.40.10">
    <property type="entry name" value="PPM-type phosphatase domain"/>
    <property type="match status" value="1"/>
</dbReference>
<dbReference type="PANTHER" id="PTHR35801:SF1">
    <property type="entry name" value="PHOSPHOSERINE PHOSPHATASE RSBX"/>
    <property type="match status" value="1"/>
</dbReference>
<gene>
    <name evidence="2" type="ORF">WOB96_09400</name>
</gene>
<feature type="domain" description="PPM-type phosphatase" evidence="1">
    <location>
        <begin position="4"/>
        <end position="191"/>
    </location>
</feature>
<comment type="caution">
    <text evidence="2">The sequence shown here is derived from an EMBL/GenBank/DDBJ whole genome shotgun (WGS) entry which is preliminary data.</text>
</comment>
<dbReference type="EMBL" id="JBBPCO010000008">
    <property type="protein sequence ID" value="MEK8089982.1"/>
    <property type="molecule type" value="Genomic_DNA"/>
</dbReference>
<protein>
    <submittedName>
        <fullName evidence="2">SpoIIE family protein phosphatase</fullName>
    </submittedName>
</protein>
<sequence length="193" mass="21131">MGQIDHAVVQQPVQGESTSGDACLVLESPDQVLVAVIDGLGHGKDAHEAAQAALACIRANENCPLDTLLTCCHEALRHTRGAVIAVSRIDRQQHRLVHAGIGNIETRIIGAQRNYHPVSINGIAGHNLRKIRCETFPFEPGDLLVMHSDGISDRFDLSARSRERDLQLLASQLVHAHGRHHDDQLLLILRETP</sequence>
<dbReference type="InterPro" id="IPR001932">
    <property type="entry name" value="PPM-type_phosphatase-like_dom"/>
</dbReference>
<dbReference type="Pfam" id="PF07228">
    <property type="entry name" value="SpoIIE"/>
    <property type="match status" value="1"/>
</dbReference>
<proteinExistence type="predicted"/>
<dbReference type="Proteomes" id="UP001446205">
    <property type="component" value="Unassembled WGS sequence"/>
</dbReference>
<evidence type="ECO:0000259" key="1">
    <source>
        <dbReference type="SMART" id="SM00331"/>
    </source>
</evidence>
<dbReference type="InterPro" id="IPR039248">
    <property type="entry name" value="Ptase_RsbX"/>
</dbReference>
<dbReference type="SUPFAM" id="SSF81606">
    <property type="entry name" value="PP2C-like"/>
    <property type="match status" value="1"/>
</dbReference>
<accession>A0ABU9DAX1</accession>
<dbReference type="InterPro" id="IPR036457">
    <property type="entry name" value="PPM-type-like_dom_sf"/>
</dbReference>
<dbReference type="RefSeq" id="WP_341371040.1">
    <property type="nucleotide sequence ID" value="NZ_JBBPCO010000008.1"/>
</dbReference>
<name>A0ABU9DAX1_9PROT</name>
<dbReference type="SMART" id="SM00331">
    <property type="entry name" value="PP2C_SIG"/>
    <property type="match status" value="1"/>
</dbReference>
<dbReference type="PANTHER" id="PTHR35801">
    <property type="entry name" value="PHOSPHOSERINE PHOSPHATASE RSBX"/>
    <property type="match status" value="1"/>
</dbReference>
<evidence type="ECO:0000313" key="2">
    <source>
        <dbReference type="EMBL" id="MEK8089982.1"/>
    </source>
</evidence>
<organism evidence="2 3">
    <name type="scientific">Thermithiobacillus plumbiphilus</name>
    <dbReference type="NCBI Taxonomy" id="1729899"/>
    <lineage>
        <taxon>Bacteria</taxon>
        <taxon>Pseudomonadati</taxon>
        <taxon>Pseudomonadota</taxon>
        <taxon>Acidithiobacillia</taxon>
        <taxon>Acidithiobacillales</taxon>
        <taxon>Thermithiobacillaceae</taxon>
        <taxon>Thermithiobacillus</taxon>
    </lineage>
</organism>
<keyword evidence="3" id="KW-1185">Reference proteome</keyword>
<evidence type="ECO:0000313" key="3">
    <source>
        <dbReference type="Proteomes" id="UP001446205"/>
    </source>
</evidence>
<reference evidence="2 3" key="1">
    <citation type="submission" date="2024-04" db="EMBL/GenBank/DDBJ databases">
        <authorList>
            <person name="Abashina T."/>
            <person name="Shaikin A."/>
        </authorList>
    </citation>
    <scope>NUCLEOTIDE SEQUENCE [LARGE SCALE GENOMIC DNA]</scope>
    <source>
        <strain evidence="2 3">AAFK</strain>
    </source>
</reference>